<protein>
    <submittedName>
        <fullName evidence="1">Uncharacterized protein</fullName>
    </submittedName>
</protein>
<organism evidence="1 2">
    <name type="scientific">Portunus trituberculatus</name>
    <name type="common">Swimming crab</name>
    <name type="synonym">Neptunus trituberculatus</name>
    <dbReference type="NCBI Taxonomy" id="210409"/>
    <lineage>
        <taxon>Eukaryota</taxon>
        <taxon>Metazoa</taxon>
        <taxon>Ecdysozoa</taxon>
        <taxon>Arthropoda</taxon>
        <taxon>Crustacea</taxon>
        <taxon>Multicrustacea</taxon>
        <taxon>Malacostraca</taxon>
        <taxon>Eumalacostraca</taxon>
        <taxon>Eucarida</taxon>
        <taxon>Decapoda</taxon>
        <taxon>Pleocyemata</taxon>
        <taxon>Brachyura</taxon>
        <taxon>Eubrachyura</taxon>
        <taxon>Portunoidea</taxon>
        <taxon>Portunidae</taxon>
        <taxon>Portuninae</taxon>
        <taxon>Portunus</taxon>
    </lineage>
</organism>
<name>A0A5B7IFW2_PORTR</name>
<gene>
    <name evidence="1" type="ORF">E2C01_075337</name>
</gene>
<evidence type="ECO:0000313" key="2">
    <source>
        <dbReference type="Proteomes" id="UP000324222"/>
    </source>
</evidence>
<dbReference type="Proteomes" id="UP000324222">
    <property type="component" value="Unassembled WGS sequence"/>
</dbReference>
<reference evidence="1 2" key="1">
    <citation type="submission" date="2019-05" db="EMBL/GenBank/DDBJ databases">
        <title>Another draft genome of Portunus trituberculatus and its Hox gene families provides insights of decapod evolution.</title>
        <authorList>
            <person name="Jeong J.-H."/>
            <person name="Song I."/>
            <person name="Kim S."/>
            <person name="Choi T."/>
            <person name="Kim D."/>
            <person name="Ryu S."/>
            <person name="Kim W."/>
        </authorList>
    </citation>
    <scope>NUCLEOTIDE SEQUENCE [LARGE SCALE GENOMIC DNA]</scope>
    <source>
        <tissue evidence="1">Muscle</tissue>
    </source>
</reference>
<sequence>MLTLLFGGFQMAVREGRGGMVREGKGGERVVSRADAGHGAMLCHPLEELRRVLGALLTGMFTDNNNLDTLLDKNRPWDCSEEDLALCVYLKEADTCPCREKHLEEAECSPWEGDDDDSPLCSPVTPDRPREGPTMWPTLNKSQRVQLANTNMAMEWTVAGLYLCRFLHRRVSVLCRAAVSGCCFFFNMRDWCRLSVTLSGLHDHERQKGTSTF</sequence>
<proteinExistence type="predicted"/>
<keyword evidence="2" id="KW-1185">Reference proteome</keyword>
<accession>A0A5B7IFW2</accession>
<evidence type="ECO:0000313" key="1">
    <source>
        <dbReference type="EMBL" id="MPC80749.1"/>
    </source>
</evidence>
<comment type="caution">
    <text evidence="1">The sequence shown here is derived from an EMBL/GenBank/DDBJ whole genome shotgun (WGS) entry which is preliminary data.</text>
</comment>
<dbReference type="EMBL" id="VSRR010054898">
    <property type="protein sequence ID" value="MPC80749.1"/>
    <property type="molecule type" value="Genomic_DNA"/>
</dbReference>
<dbReference type="AlphaFoldDB" id="A0A5B7IFW2"/>